<dbReference type="GO" id="GO:0005737">
    <property type="term" value="C:cytoplasm"/>
    <property type="evidence" value="ECO:0007669"/>
    <property type="project" value="TreeGrafter"/>
</dbReference>
<name>A0A3B0JLS1_DROGU</name>
<dbReference type="SUPFAM" id="SSF56112">
    <property type="entry name" value="Protein kinase-like (PK-like)"/>
    <property type="match status" value="1"/>
</dbReference>
<comment type="catalytic activity">
    <reaction evidence="8">
        <text>L-threonyl-[protein] + ATP = O-phospho-L-threonyl-[protein] + ADP + H(+)</text>
        <dbReference type="Rhea" id="RHEA:46608"/>
        <dbReference type="Rhea" id="RHEA-COMP:11060"/>
        <dbReference type="Rhea" id="RHEA-COMP:11605"/>
        <dbReference type="ChEBI" id="CHEBI:15378"/>
        <dbReference type="ChEBI" id="CHEBI:30013"/>
        <dbReference type="ChEBI" id="CHEBI:30616"/>
        <dbReference type="ChEBI" id="CHEBI:61977"/>
        <dbReference type="ChEBI" id="CHEBI:456216"/>
        <dbReference type="EC" id="2.7.11.22"/>
    </reaction>
</comment>
<dbReference type="EC" id="2.7.11.22" evidence="2"/>
<keyword evidence="6 13" id="KW-0418">Kinase</keyword>
<comment type="catalytic activity">
    <reaction evidence="9">
        <text>L-seryl-[protein] + ATP = O-phospho-L-seryl-[protein] + ADP + H(+)</text>
        <dbReference type="Rhea" id="RHEA:17989"/>
        <dbReference type="Rhea" id="RHEA-COMP:9863"/>
        <dbReference type="Rhea" id="RHEA-COMP:11604"/>
        <dbReference type="ChEBI" id="CHEBI:15378"/>
        <dbReference type="ChEBI" id="CHEBI:29999"/>
        <dbReference type="ChEBI" id="CHEBI:30616"/>
        <dbReference type="ChEBI" id="CHEBI:83421"/>
        <dbReference type="ChEBI" id="CHEBI:456216"/>
        <dbReference type="EC" id="2.7.11.22"/>
    </reaction>
</comment>
<dbReference type="STRING" id="7266.A0A3B0JLS1"/>
<dbReference type="InterPro" id="IPR017441">
    <property type="entry name" value="Protein_kinase_ATP_BS"/>
</dbReference>
<dbReference type="AlphaFoldDB" id="A0A3B0JLS1"/>
<protein>
    <recommendedName>
        <fullName evidence="2">cyclin-dependent kinase</fullName>
        <ecNumber evidence="2">2.7.11.22</ecNumber>
    </recommendedName>
</protein>
<dbReference type="PANTHER" id="PTHR24056">
    <property type="entry name" value="CELL DIVISION PROTEIN KINASE"/>
    <property type="match status" value="1"/>
</dbReference>
<dbReference type="Pfam" id="PF00069">
    <property type="entry name" value="Pkinase"/>
    <property type="match status" value="1"/>
</dbReference>
<dbReference type="CDD" id="cd07838">
    <property type="entry name" value="STKc_CDK4_6_like"/>
    <property type="match status" value="1"/>
</dbReference>
<dbReference type="PROSITE" id="PS00108">
    <property type="entry name" value="PROTEIN_KINASE_ST"/>
    <property type="match status" value="1"/>
</dbReference>
<organism evidence="13 14">
    <name type="scientific">Drosophila guanche</name>
    <name type="common">Fruit fly</name>
    <dbReference type="NCBI Taxonomy" id="7266"/>
    <lineage>
        <taxon>Eukaryota</taxon>
        <taxon>Metazoa</taxon>
        <taxon>Ecdysozoa</taxon>
        <taxon>Arthropoda</taxon>
        <taxon>Hexapoda</taxon>
        <taxon>Insecta</taxon>
        <taxon>Pterygota</taxon>
        <taxon>Neoptera</taxon>
        <taxon>Endopterygota</taxon>
        <taxon>Diptera</taxon>
        <taxon>Brachycera</taxon>
        <taxon>Muscomorpha</taxon>
        <taxon>Ephydroidea</taxon>
        <taxon>Drosophilidae</taxon>
        <taxon>Drosophila</taxon>
        <taxon>Sophophora</taxon>
    </lineage>
</organism>
<dbReference type="SMART" id="SM00220">
    <property type="entry name" value="S_TKc"/>
    <property type="match status" value="1"/>
</dbReference>
<dbReference type="EMBL" id="OUUW01000001">
    <property type="protein sequence ID" value="SPP74469.1"/>
    <property type="molecule type" value="Genomic_DNA"/>
</dbReference>
<dbReference type="GO" id="GO:0000307">
    <property type="term" value="C:cyclin-dependent protein kinase holoenzyme complex"/>
    <property type="evidence" value="ECO:0007669"/>
    <property type="project" value="TreeGrafter"/>
</dbReference>
<evidence type="ECO:0000256" key="7">
    <source>
        <dbReference type="ARBA" id="ARBA00022840"/>
    </source>
</evidence>
<keyword evidence="7 10" id="KW-0067">ATP-binding</keyword>
<evidence type="ECO:0000313" key="13">
    <source>
        <dbReference type="EMBL" id="SPP74469.1"/>
    </source>
</evidence>
<dbReference type="GO" id="GO:0007165">
    <property type="term" value="P:signal transduction"/>
    <property type="evidence" value="ECO:0007669"/>
    <property type="project" value="TreeGrafter"/>
</dbReference>
<dbReference type="PANTHER" id="PTHR24056:SF472">
    <property type="entry name" value="CYCLIN-DEPENDENT KINASE 4, ISOFORM A"/>
    <property type="match status" value="1"/>
</dbReference>
<feature type="domain" description="Protein kinase" evidence="12">
    <location>
        <begin position="70"/>
        <end position="356"/>
    </location>
</feature>
<comment type="similarity">
    <text evidence="1">Belongs to the protein kinase superfamily. CMGC Ser/Thr protein kinase family. CDC2/CDKX subfamily.</text>
</comment>
<keyword evidence="14" id="KW-1185">Reference proteome</keyword>
<keyword evidence="3 11" id="KW-0723">Serine/threonine-protein kinase</keyword>
<dbReference type="OrthoDB" id="1732493at2759"/>
<dbReference type="GO" id="GO:0010468">
    <property type="term" value="P:regulation of gene expression"/>
    <property type="evidence" value="ECO:0007669"/>
    <property type="project" value="TreeGrafter"/>
</dbReference>
<dbReference type="GO" id="GO:0000082">
    <property type="term" value="P:G1/S transition of mitotic cell cycle"/>
    <property type="evidence" value="ECO:0007669"/>
    <property type="project" value="TreeGrafter"/>
</dbReference>
<evidence type="ECO:0000256" key="8">
    <source>
        <dbReference type="ARBA" id="ARBA00047811"/>
    </source>
</evidence>
<dbReference type="PROSITE" id="PS50011">
    <property type="entry name" value="PROTEIN_KINASE_DOM"/>
    <property type="match status" value="1"/>
</dbReference>
<evidence type="ECO:0000256" key="9">
    <source>
        <dbReference type="ARBA" id="ARBA00048367"/>
    </source>
</evidence>
<dbReference type="GO" id="GO:0005634">
    <property type="term" value="C:nucleus"/>
    <property type="evidence" value="ECO:0007669"/>
    <property type="project" value="TreeGrafter"/>
</dbReference>
<evidence type="ECO:0000256" key="2">
    <source>
        <dbReference type="ARBA" id="ARBA00012425"/>
    </source>
</evidence>
<dbReference type="InterPro" id="IPR011009">
    <property type="entry name" value="Kinase-like_dom_sf"/>
</dbReference>
<dbReference type="PROSITE" id="PS00107">
    <property type="entry name" value="PROTEIN_KINASE_ATP"/>
    <property type="match status" value="1"/>
</dbReference>
<dbReference type="InterPro" id="IPR008271">
    <property type="entry name" value="Ser/Thr_kinase_AS"/>
</dbReference>
<dbReference type="InterPro" id="IPR050108">
    <property type="entry name" value="CDK"/>
</dbReference>
<sequence length="361" mass="41174">MDVFLNSAVSCPALYVSVKVRVPPQTHVIVISQPRSQIKNKHIHMSQSPQHKRQKMSHGKNFGDGDPFNYEELNIIGTGAYGTVYRARDTVTGNIVALKKVRIALNENGVPMSTLREISLLKQLNASDHANIVKLFEVCQFLERDGQLMILLVFEHLEQDLSDLIERLPKSGMCPTTIQRLSRELLTGVDFLHSHRIIHRDLKPQNLLVSAQGHLKIADFGLAKTYDSEMKLTSVVVTLWYRAPEVLLAQPYNSSVDLWSAACIIFEMFNRKALFPGTSEKNQLDRIFELTGRPTDQQWPKTISVAREHFPHRPPKRPRDFCPNLCEYSDDLLNQMLSFDIGMRPSALVCLEHEYFTQEPL</sequence>
<evidence type="ECO:0000256" key="6">
    <source>
        <dbReference type="ARBA" id="ARBA00022777"/>
    </source>
</evidence>
<gene>
    <name evidence="13" type="ORF">DGUA_6G002110</name>
</gene>
<accession>A0A3B0JLS1</accession>
<dbReference type="Proteomes" id="UP000268350">
    <property type="component" value="Unassembled WGS sequence"/>
</dbReference>
<evidence type="ECO:0000256" key="11">
    <source>
        <dbReference type="RuleBase" id="RU000304"/>
    </source>
</evidence>
<dbReference type="FunFam" id="1.10.510.10:FF:000831">
    <property type="entry name" value="cyclin-dependent kinase 4"/>
    <property type="match status" value="1"/>
</dbReference>
<keyword evidence="5 10" id="KW-0547">Nucleotide-binding</keyword>
<proteinExistence type="inferred from homology"/>
<evidence type="ECO:0000256" key="5">
    <source>
        <dbReference type="ARBA" id="ARBA00022741"/>
    </source>
</evidence>
<dbReference type="Gene3D" id="1.10.510.10">
    <property type="entry name" value="Transferase(Phosphotransferase) domain 1"/>
    <property type="match status" value="1"/>
</dbReference>
<dbReference type="Gene3D" id="3.30.200.20">
    <property type="entry name" value="Phosphorylase Kinase, domain 1"/>
    <property type="match status" value="1"/>
</dbReference>
<evidence type="ECO:0000313" key="14">
    <source>
        <dbReference type="Proteomes" id="UP000268350"/>
    </source>
</evidence>
<reference evidence="14" key="1">
    <citation type="submission" date="2018-01" db="EMBL/GenBank/DDBJ databases">
        <authorList>
            <person name="Alioto T."/>
            <person name="Alioto T."/>
        </authorList>
    </citation>
    <scope>NUCLEOTIDE SEQUENCE [LARGE SCALE GENOMIC DNA]</scope>
</reference>
<dbReference type="GO" id="GO:0010389">
    <property type="term" value="P:regulation of G2/M transition of mitotic cell cycle"/>
    <property type="evidence" value="ECO:0007669"/>
    <property type="project" value="TreeGrafter"/>
</dbReference>
<dbReference type="InterPro" id="IPR000719">
    <property type="entry name" value="Prot_kinase_dom"/>
</dbReference>
<dbReference type="FunFam" id="3.30.200.20:FF:000124">
    <property type="entry name" value="Cyclin-dependent kinase 4"/>
    <property type="match status" value="1"/>
</dbReference>
<dbReference type="GO" id="GO:0005524">
    <property type="term" value="F:ATP binding"/>
    <property type="evidence" value="ECO:0007669"/>
    <property type="project" value="UniProtKB-UniRule"/>
</dbReference>
<keyword evidence="4" id="KW-0808">Transferase</keyword>
<evidence type="ECO:0000256" key="10">
    <source>
        <dbReference type="PROSITE-ProRule" id="PRU10141"/>
    </source>
</evidence>
<feature type="binding site" evidence="10">
    <location>
        <position position="99"/>
    </location>
    <ligand>
        <name>ATP</name>
        <dbReference type="ChEBI" id="CHEBI:30616"/>
    </ligand>
</feature>
<evidence type="ECO:0000259" key="12">
    <source>
        <dbReference type="PROSITE" id="PS50011"/>
    </source>
</evidence>
<evidence type="ECO:0000256" key="3">
    <source>
        <dbReference type="ARBA" id="ARBA00022527"/>
    </source>
</evidence>
<evidence type="ECO:0000256" key="4">
    <source>
        <dbReference type="ARBA" id="ARBA00022679"/>
    </source>
</evidence>
<dbReference type="GO" id="GO:0004693">
    <property type="term" value="F:cyclin-dependent protein serine/threonine kinase activity"/>
    <property type="evidence" value="ECO:0007669"/>
    <property type="project" value="UniProtKB-EC"/>
</dbReference>
<evidence type="ECO:0000256" key="1">
    <source>
        <dbReference type="ARBA" id="ARBA00006485"/>
    </source>
</evidence>
<dbReference type="GO" id="GO:0030332">
    <property type="term" value="F:cyclin binding"/>
    <property type="evidence" value="ECO:0007669"/>
    <property type="project" value="TreeGrafter"/>
</dbReference>